<reference evidence="12 13" key="1">
    <citation type="journal article" date="2009" name="Stand. Genomic Sci.">
        <title>Complete genome sequence of Desulfotomaculum acetoxidans type strain (5575).</title>
        <authorList>
            <person name="Spring S."/>
            <person name="Lapidus A."/>
            <person name="Schroder M."/>
            <person name="Gleim D."/>
            <person name="Sims D."/>
            <person name="Meincke L."/>
            <person name="Glavina Del Rio T."/>
            <person name="Tice H."/>
            <person name="Copeland A."/>
            <person name="Cheng J.F."/>
            <person name="Lucas S."/>
            <person name="Chen F."/>
            <person name="Nolan M."/>
            <person name="Bruce D."/>
            <person name="Goodwin L."/>
            <person name="Pitluck S."/>
            <person name="Ivanova N."/>
            <person name="Mavromatis K."/>
            <person name="Mikhailova N."/>
            <person name="Pati A."/>
            <person name="Chen A."/>
            <person name="Palaniappan K."/>
            <person name="Land M."/>
            <person name="Hauser L."/>
            <person name="Chang Y.J."/>
            <person name="Jeffries C.D."/>
            <person name="Chain P."/>
            <person name="Saunders E."/>
            <person name="Brettin T."/>
            <person name="Detter J.C."/>
            <person name="Goker M."/>
            <person name="Bristow J."/>
            <person name="Eisen J.A."/>
            <person name="Markowitz V."/>
            <person name="Hugenholtz P."/>
            <person name="Kyrpides N.C."/>
            <person name="Klenk H.P."/>
            <person name="Han C."/>
        </authorList>
    </citation>
    <scope>NUCLEOTIDE SEQUENCE [LARGE SCALE GENOMIC DNA]</scope>
    <source>
        <strain evidence="13">ATCC 49208 / DSM 771 / VKM B-1644</strain>
    </source>
</reference>
<comment type="similarity">
    <text evidence="10">Belongs to the adenylate cyclase family. DacA/CdaA subfamily.</text>
</comment>
<dbReference type="PROSITE" id="PS51794">
    <property type="entry name" value="DAC"/>
    <property type="match status" value="1"/>
</dbReference>
<dbReference type="InterPro" id="IPR034701">
    <property type="entry name" value="CdaA"/>
</dbReference>
<evidence type="ECO:0000313" key="13">
    <source>
        <dbReference type="Proteomes" id="UP000002217"/>
    </source>
</evidence>
<organism evidence="12 13">
    <name type="scientific">Desulfofarcimen acetoxidans (strain ATCC 49208 / DSM 771 / KCTC 5769 / VKM B-1644 / 5575)</name>
    <name type="common">Desulfotomaculum acetoxidans</name>
    <dbReference type="NCBI Taxonomy" id="485916"/>
    <lineage>
        <taxon>Bacteria</taxon>
        <taxon>Bacillati</taxon>
        <taxon>Bacillota</taxon>
        <taxon>Clostridia</taxon>
        <taxon>Eubacteriales</taxon>
        <taxon>Peptococcaceae</taxon>
        <taxon>Desulfofarcimen</taxon>
    </lineage>
</organism>
<keyword evidence="9 10" id="KW-0472">Membrane</keyword>
<comment type="caution">
    <text evidence="10">Lacks conserved residue(s) required for the propagation of feature annotation.</text>
</comment>
<name>C8W669_DESAS</name>
<evidence type="ECO:0000256" key="2">
    <source>
        <dbReference type="ARBA" id="ARBA00022475"/>
    </source>
</evidence>
<comment type="function">
    <text evidence="10">Catalyzes the condensation of 2 ATP molecules into cyclic di-AMP (c-di-AMP), a second messenger used to regulate differing processes in different bacteria.</text>
</comment>
<keyword evidence="4 10" id="KW-0812">Transmembrane</keyword>
<keyword evidence="8 10" id="KW-1133">Transmembrane helix</keyword>
<keyword evidence="3 10" id="KW-0808">Transferase</keyword>
<proteinExistence type="inferred from homology"/>
<evidence type="ECO:0000256" key="6">
    <source>
        <dbReference type="ARBA" id="ARBA00022741"/>
    </source>
</evidence>
<keyword evidence="6 10" id="KW-0547">Nucleotide-binding</keyword>
<dbReference type="RefSeq" id="WP_015756243.1">
    <property type="nucleotide sequence ID" value="NC_013216.1"/>
</dbReference>
<dbReference type="PIRSF" id="PIRSF004793">
    <property type="entry name" value="UCP004793"/>
    <property type="match status" value="1"/>
</dbReference>
<gene>
    <name evidence="10" type="primary">dacA</name>
    <name evidence="12" type="ordered locus">Dtox_0604</name>
</gene>
<dbReference type="GO" id="GO:0006171">
    <property type="term" value="P:cAMP biosynthetic process"/>
    <property type="evidence" value="ECO:0007669"/>
    <property type="project" value="InterPro"/>
</dbReference>
<evidence type="ECO:0000259" key="11">
    <source>
        <dbReference type="PROSITE" id="PS51794"/>
    </source>
</evidence>
<evidence type="ECO:0000256" key="9">
    <source>
        <dbReference type="ARBA" id="ARBA00023136"/>
    </source>
</evidence>
<dbReference type="STRING" id="485916.Dtox_0604"/>
<dbReference type="InterPro" id="IPR050338">
    <property type="entry name" value="DisA"/>
</dbReference>
<evidence type="ECO:0000256" key="5">
    <source>
        <dbReference type="ARBA" id="ARBA00022695"/>
    </source>
</evidence>
<comment type="subunit">
    <text evidence="10">Probably a homodimer.</text>
</comment>
<dbReference type="AlphaFoldDB" id="C8W669"/>
<dbReference type="EC" id="2.7.7.85" evidence="10"/>
<dbReference type="InterPro" id="IPR045585">
    <property type="entry name" value="CdaA_N"/>
</dbReference>
<feature type="domain" description="DAC" evidence="11">
    <location>
        <begin position="88"/>
        <end position="249"/>
    </location>
</feature>
<dbReference type="HAMAP" id="MF_01499">
    <property type="entry name" value="DacA"/>
    <property type="match status" value="1"/>
</dbReference>
<evidence type="ECO:0000313" key="12">
    <source>
        <dbReference type="EMBL" id="ACV61524.1"/>
    </source>
</evidence>
<evidence type="ECO:0000256" key="4">
    <source>
        <dbReference type="ARBA" id="ARBA00022692"/>
    </source>
</evidence>
<dbReference type="GO" id="GO:0004016">
    <property type="term" value="F:adenylate cyclase activity"/>
    <property type="evidence" value="ECO:0007669"/>
    <property type="project" value="UniProtKB-UniRule"/>
</dbReference>
<evidence type="ECO:0000256" key="8">
    <source>
        <dbReference type="ARBA" id="ARBA00022989"/>
    </source>
</evidence>
<dbReference type="EMBL" id="CP001720">
    <property type="protein sequence ID" value="ACV61524.1"/>
    <property type="molecule type" value="Genomic_DNA"/>
</dbReference>
<dbReference type="PANTHER" id="PTHR34185:SF1">
    <property type="entry name" value="DIADENYLATE CYCLASE"/>
    <property type="match status" value="1"/>
</dbReference>
<dbReference type="FunFam" id="3.40.1700.10:FF:000002">
    <property type="entry name" value="Diadenylate cyclase"/>
    <property type="match status" value="1"/>
</dbReference>
<protein>
    <recommendedName>
        <fullName evidence="10">Diadenylate cyclase</fullName>
        <shortName evidence="10">DAC</shortName>
        <ecNumber evidence="10">2.7.7.85</ecNumber>
    </recommendedName>
    <alternativeName>
        <fullName evidence="10">Cyclic-di-AMP synthase</fullName>
        <shortName evidence="10">c-di-AMP synthase</shortName>
    </alternativeName>
</protein>
<dbReference type="KEGG" id="dae:Dtox_0604"/>
<keyword evidence="2 10" id="KW-1003">Cell membrane</keyword>
<keyword evidence="5 10" id="KW-0548">Nucleotidyltransferase</keyword>
<dbReference type="InterPro" id="IPR003390">
    <property type="entry name" value="DNA_integrity_scan_DisA_N"/>
</dbReference>
<keyword evidence="13" id="KW-1185">Reference proteome</keyword>
<dbReference type="NCBIfam" id="TIGR00159">
    <property type="entry name" value="diadenylate cyclase CdaA"/>
    <property type="match status" value="1"/>
</dbReference>
<dbReference type="GO" id="GO:0106408">
    <property type="term" value="F:diadenylate cyclase activity"/>
    <property type="evidence" value="ECO:0007669"/>
    <property type="project" value="UniProtKB-EC"/>
</dbReference>
<dbReference type="InterPro" id="IPR036888">
    <property type="entry name" value="DNA_integrity_DisA_N_sf"/>
</dbReference>
<dbReference type="eggNOG" id="COG1624">
    <property type="taxonomic scope" value="Bacteria"/>
</dbReference>
<evidence type="ECO:0000256" key="3">
    <source>
        <dbReference type="ARBA" id="ARBA00022679"/>
    </source>
</evidence>
<dbReference type="GO" id="GO:0005524">
    <property type="term" value="F:ATP binding"/>
    <property type="evidence" value="ECO:0007669"/>
    <property type="project" value="UniProtKB-UniRule"/>
</dbReference>
<dbReference type="Pfam" id="PF19293">
    <property type="entry name" value="CdaA_N"/>
    <property type="match status" value="1"/>
</dbReference>
<dbReference type="Pfam" id="PF02457">
    <property type="entry name" value="DAC"/>
    <property type="match status" value="1"/>
</dbReference>
<evidence type="ECO:0000256" key="10">
    <source>
        <dbReference type="HAMAP-Rule" id="MF_01499"/>
    </source>
</evidence>
<sequence>MDFSQLIKLGLPRISFSVTTLIDLMIVAFVVYRIYLLIKGTRAVQLIKGLIVLVVAMVVSDWIHLNTVNWLLRQAVTGLIVALPVVFQPELRRGLEKLGGGRFLARNVFMLAEEEKNTMIREVVRAVQMLAKNSIGALIVLERGTGLEEYVDTGTKIDGEISAELLVNIFIPKTPLHDGAVVVRGDRILAAACVLPLDESPNVNKALGTRHRAALGISEQSDAMAVIVSEETGVISLAVEGGLIRYLDDISLAENLNKGLGGSTKLKFSTLWKFK</sequence>
<dbReference type="Proteomes" id="UP000002217">
    <property type="component" value="Chromosome"/>
</dbReference>
<comment type="catalytic activity">
    <reaction evidence="1 10">
        <text>2 ATP = 3',3'-c-di-AMP + 2 diphosphate</text>
        <dbReference type="Rhea" id="RHEA:35655"/>
        <dbReference type="ChEBI" id="CHEBI:30616"/>
        <dbReference type="ChEBI" id="CHEBI:33019"/>
        <dbReference type="ChEBI" id="CHEBI:71500"/>
        <dbReference type="EC" id="2.7.7.85"/>
    </reaction>
</comment>
<dbReference type="Gene3D" id="3.40.1700.10">
    <property type="entry name" value="DNA integrity scanning protein, DisA, N-terminal domain"/>
    <property type="match status" value="1"/>
</dbReference>
<feature type="transmembrane region" description="Helical" evidence="10">
    <location>
        <begin position="46"/>
        <end position="64"/>
    </location>
</feature>
<dbReference type="HOGENOM" id="CLU_038561_0_1_9"/>
<keyword evidence="7 10" id="KW-0067">ATP-binding</keyword>
<evidence type="ECO:0000256" key="7">
    <source>
        <dbReference type="ARBA" id="ARBA00022840"/>
    </source>
</evidence>
<dbReference type="PANTHER" id="PTHR34185">
    <property type="entry name" value="DIADENYLATE CYCLASE"/>
    <property type="match status" value="1"/>
</dbReference>
<feature type="transmembrane region" description="Helical" evidence="10">
    <location>
        <begin position="14"/>
        <end position="34"/>
    </location>
</feature>
<dbReference type="SUPFAM" id="SSF143597">
    <property type="entry name" value="YojJ-like"/>
    <property type="match status" value="1"/>
</dbReference>
<evidence type="ECO:0000256" key="1">
    <source>
        <dbReference type="ARBA" id="ARBA00000877"/>
    </source>
</evidence>
<dbReference type="InterPro" id="IPR014046">
    <property type="entry name" value="C-di-AMP_synthase"/>
</dbReference>
<accession>C8W669</accession>